<keyword evidence="4" id="KW-1185">Reference proteome</keyword>
<protein>
    <recommendedName>
        <fullName evidence="5">Lipoprotein</fullName>
    </recommendedName>
</protein>
<evidence type="ECO:0000313" key="4">
    <source>
        <dbReference type="Proteomes" id="UP000238413"/>
    </source>
</evidence>
<evidence type="ECO:0000313" key="3">
    <source>
        <dbReference type="EMBL" id="AVH60590.1"/>
    </source>
</evidence>
<dbReference type="EMBL" id="CP026652">
    <property type="protein sequence ID" value="AVH60590.1"/>
    <property type="molecule type" value="Genomic_DNA"/>
</dbReference>
<proteinExistence type="predicted"/>
<dbReference type="PROSITE" id="PS51257">
    <property type="entry name" value="PROKAR_LIPOPROTEIN"/>
    <property type="match status" value="1"/>
</dbReference>
<feature type="compositionally biased region" description="Low complexity" evidence="1">
    <location>
        <begin position="27"/>
        <end position="47"/>
    </location>
</feature>
<reference evidence="3 4" key="1">
    <citation type="submission" date="2018-02" db="EMBL/GenBank/DDBJ databases">
        <title>Complete genome sequence of Streptomyces dengpaensis, the producer of angucyclines.</title>
        <authorList>
            <person name="Yumei L."/>
        </authorList>
    </citation>
    <scope>NUCLEOTIDE SEQUENCE [LARGE SCALE GENOMIC DNA]</scope>
    <source>
        <strain evidence="3 4">XZHG99</strain>
    </source>
</reference>
<feature type="region of interest" description="Disordered" evidence="1">
    <location>
        <begin position="27"/>
        <end position="95"/>
    </location>
</feature>
<feature type="compositionally biased region" description="Basic residues" evidence="1">
    <location>
        <begin position="84"/>
        <end position="95"/>
    </location>
</feature>
<accession>A0ABM6T0W0</accession>
<organism evidence="3 4">
    <name type="scientific">Streptomyces dengpaensis</name>
    <dbReference type="NCBI Taxonomy" id="2049881"/>
    <lineage>
        <taxon>Bacteria</taxon>
        <taxon>Bacillati</taxon>
        <taxon>Actinomycetota</taxon>
        <taxon>Actinomycetes</taxon>
        <taxon>Kitasatosporales</taxon>
        <taxon>Streptomycetaceae</taxon>
        <taxon>Streptomyces</taxon>
    </lineage>
</organism>
<feature type="compositionally biased region" description="Basic and acidic residues" evidence="1">
    <location>
        <begin position="51"/>
        <end position="68"/>
    </location>
</feature>
<feature type="signal peptide" evidence="2">
    <location>
        <begin position="1"/>
        <end position="24"/>
    </location>
</feature>
<evidence type="ECO:0000256" key="2">
    <source>
        <dbReference type="SAM" id="SignalP"/>
    </source>
</evidence>
<dbReference type="RefSeq" id="WP_104880040.1">
    <property type="nucleotide sequence ID" value="NZ_CP026652.1"/>
</dbReference>
<dbReference type="Proteomes" id="UP000238413">
    <property type="component" value="Chromosome"/>
</dbReference>
<sequence length="95" mass="9834">MHQLIRPTCLLAATAGLAVTALTACTEQQTAGGTPAVTAAPPTTMPASAEDAGKNNQEDNAPARKDVQDSADEAYNPPTPLPRPARRVKPRCPTS</sequence>
<evidence type="ECO:0008006" key="5">
    <source>
        <dbReference type="Google" id="ProtNLM"/>
    </source>
</evidence>
<feature type="chain" id="PRO_5046651144" description="Lipoprotein" evidence="2">
    <location>
        <begin position="25"/>
        <end position="95"/>
    </location>
</feature>
<keyword evidence="2" id="KW-0732">Signal</keyword>
<gene>
    <name evidence="3" type="ORF">C4B68_37885</name>
</gene>
<evidence type="ECO:0000256" key="1">
    <source>
        <dbReference type="SAM" id="MobiDB-lite"/>
    </source>
</evidence>
<name>A0ABM6T0W0_9ACTN</name>